<proteinExistence type="predicted"/>
<accession>A0A382VE11</accession>
<reference evidence="1" key="1">
    <citation type="submission" date="2018-05" db="EMBL/GenBank/DDBJ databases">
        <authorList>
            <person name="Lanie J.A."/>
            <person name="Ng W.-L."/>
            <person name="Kazmierczak K.M."/>
            <person name="Andrzejewski T.M."/>
            <person name="Davidsen T.M."/>
            <person name="Wayne K.J."/>
            <person name="Tettelin H."/>
            <person name="Glass J.I."/>
            <person name="Rusch D."/>
            <person name="Podicherti R."/>
            <person name="Tsui H.-C.T."/>
            <person name="Winkler M.E."/>
        </authorList>
    </citation>
    <scope>NUCLEOTIDE SEQUENCE</scope>
</reference>
<protein>
    <submittedName>
        <fullName evidence="1">Uncharacterized protein</fullName>
    </submittedName>
</protein>
<dbReference type="AlphaFoldDB" id="A0A382VE11"/>
<gene>
    <name evidence="1" type="ORF">METZ01_LOCUS397646</name>
</gene>
<dbReference type="EMBL" id="UINC01151277">
    <property type="protein sequence ID" value="SVD44792.1"/>
    <property type="molecule type" value="Genomic_DNA"/>
</dbReference>
<sequence>MRIILVLEPNPNIGPNIYLSTNTPTPYLSP</sequence>
<evidence type="ECO:0000313" key="1">
    <source>
        <dbReference type="EMBL" id="SVD44792.1"/>
    </source>
</evidence>
<organism evidence="1">
    <name type="scientific">marine metagenome</name>
    <dbReference type="NCBI Taxonomy" id="408172"/>
    <lineage>
        <taxon>unclassified sequences</taxon>
        <taxon>metagenomes</taxon>
        <taxon>ecological metagenomes</taxon>
    </lineage>
</organism>
<name>A0A382VE11_9ZZZZ</name>